<evidence type="ECO:0000313" key="3">
    <source>
        <dbReference type="Proteomes" id="UP000827986"/>
    </source>
</evidence>
<keyword evidence="3" id="KW-1185">Reference proteome</keyword>
<name>A0A9D3XS92_9SAUR</name>
<evidence type="ECO:0000256" key="1">
    <source>
        <dbReference type="SAM" id="MobiDB-lite"/>
    </source>
</evidence>
<dbReference type="AlphaFoldDB" id="A0A9D3XS92"/>
<dbReference type="EMBL" id="JAHDVG010000463">
    <property type="protein sequence ID" value="KAH1186669.1"/>
    <property type="molecule type" value="Genomic_DNA"/>
</dbReference>
<feature type="region of interest" description="Disordered" evidence="1">
    <location>
        <begin position="80"/>
        <end position="100"/>
    </location>
</feature>
<protein>
    <submittedName>
        <fullName evidence="2">Uncharacterized protein</fullName>
    </submittedName>
</protein>
<gene>
    <name evidence="2" type="ORF">KIL84_019418</name>
</gene>
<dbReference type="Proteomes" id="UP000827986">
    <property type="component" value="Unassembled WGS sequence"/>
</dbReference>
<sequence length="100" mass="11249">MLASSITRGGLREAFCDAAVHLKHCKMKHDPLVNTDSCKRISPLCGQWLQQCCGIWPVWHCSQRGRCVMSVGLNPPWDSILKSPSNDIRDNSGDRPRARF</sequence>
<accession>A0A9D3XS92</accession>
<evidence type="ECO:0000313" key="2">
    <source>
        <dbReference type="EMBL" id="KAH1186669.1"/>
    </source>
</evidence>
<feature type="compositionally biased region" description="Basic and acidic residues" evidence="1">
    <location>
        <begin position="87"/>
        <end position="100"/>
    </location>
</feature>
<comment type="caution">
    <text evidence="2">The sequence shown here is derived from an EMBL/GenBank/DDBJ whole genome shotgun (WGS) entry which is preliminary data.</text>
</comment>
<organism evidence="2 3">
    <name type="scientific">Mauremys mutica</name>
    <name type="common">yellowpond turtle</name>
    <dbReference type="NCBI Taxonomy" id="74926"/>
    <lineage>
        <taxon>Eukaryota</taxon>
        <taxon>Metazoa</taxon>
        <taxon>Chordata</taxon>
        <taxon>Craniata</taxon>
        <taxon>Vertebrata</taxon>
        <taxon>Euteleostomi</taxon>
        <taxon>Archelosauria</taxon>
        <taxon>Testudinata</taxon>
        <taxon>Testudines</taxon>
        <taxon>Cryptodira</taxon>
        <taxon>Durocryptodira</taxon>
        <taxon>Testudinoidea</taxon>
        <taxon>Geoemydidae</taxon>
        <taxon>Geoemydinae</taxon>
        <taxon>Mauremys</taxon>
    </lineage>
</organism>
<proteinExistence type="predicted"/>
<reference evidence="2" key="1">
    <citation type="submission" date="2021-09" db="EMBL/GenBank/DDBJ databases">
        <title>The genome of Mauremys mutica provides insights into the evolution of semi-aquatic lifestyle.</title>
        <authorList>
            <person name="Gong S."/>
            <person name="Gao Y."/>
        </authorList>
    </citation>
    <scope>NUCLEOTIDE SEQUENCE</scope>
    <source>
        <strain evidence="2">MM-2020</strain>
        <tissue evidence="2">Muscle</tissue>
    </source>
</reference>